<evidence type="ECO:0000313" key="3">
    <source>
        <dbReference type="EMBL" id="GLX83080.1"/>
    </source>
</evidence>
<keyword evidence="2" id="KW-0378">Hydrolase</keyword>
<comment type="caution">
    <text evidence="3">The sequence shown here is derived from an EMBL/GenBank/DDBJ whole genome shotgun (WGS) entry which is preliminary data.</text>
</comment>
<reference evidence="3 4" key="1">
    <citation type="submission" date="2023-03" db="EMBL/GenBank/DDBJ databases">
        <title>Draft genome sequence of Thalassotalea eurytherma JCM 18482T.</title>
        <authorList>
            <person name="Sawabe T."/>
        </authorList>
    </citation>
    <scope>NUCLEOTIDE SEQUENCE [LARGE SCALE GENOMIC DNA]</scope>
    <source>
        <strain evidence="3 4">JCM 18482</strain>
    </source>
</reference>
<comment type="similarity">
    <text evidence="1">Belongs to the 4-hydroxybenzoyl-CoA thioesterase family.</text>
</comment>
<dbReference type="PANTHER" id="PTHR31793:SF27">
    <property type="entry name" value="NOVEL THIOESTERASE SUPERFAMILY DOMAIN AND SAPOSIN A-TYPE DOMAIN CONTAINING PROTEIN (0610012H03RIK)"/>
    <property type="match status" value="1"/>
</dbReference>
<dbReference type="InterPro" id="IPR050563">
    <property type="entry name" value="4-hydroxybenzoyl-CoA_TE"/>
</dbReference>
<dbReference type="Proteomes" id="UP001157133">
    <property type="component" value="Unassembled WGS sequence"/>
</dbReference>
<dbReference type="Gene3D" id="3.10.129.10">
    <property type="entry name" value="Hotdog Thioesterase"/>
    <property type="match status" value="1"/>
</dbReference>
<name>A0ABQ6H8L0_9GAMM</name>
<dbReference type="RefSeq" id="WP_284208478.1">
    <property type="nucleotide sequence ID" value="NZ_BSSU01000012.1"/>
</dbReference>
<proteinExistence type="inferred from homology"/>
<organism evidence="3 4">
    <name type="scientific">Thalassotalea eurytherma</name>
    <dbReference type="NCBI Taxonomy" id="1144278"/>
    <lineage>
        <taxon>Bacteria</taxon>
        <taxon>Pseudomonadati</taxon>
        <taxon>Pseudomonadota</taxon>
        <taxon>Gammaproteobacteria</taxon>
        <taxon>Alteromonadales</taxon>
        <taxon>Colwelliaceae</taxon>
        <taxon>Thalassotalea</taxon>
    </lineage>
</organism>
<dbReference type="InterPro" id="IPR029069">
    <property type="entry name" value="HotDog_dom_sf"/>
</dbReference>
<evidence type="ECO:0000256" key="1">
    <source>
        <dbReference type="ARBA" id="ARBA00005953"/>
    </source>
</evidence>
<gene>
    <name evidence="3" type="ORF">theurythT_25320</name>
</gene>
<dbReference type="PANTHER" id="PTHR31793">
    <property type="entry name" value="4-HYDROXYBENZOYL-COA THIOESTERASE FAMILY MEMBER"/>
    <property type="match status" value="1"/>
</dbReference>
<dbReference type="Pfam" id="PF13279">
    <property type="entry name" value="4HBT_2"/>
    <property type="match status" value="1"/>
</dbReference>
<protein>
    <submittedName>
        <fullName evidence="3">Thioesterase</fullName>
    </submittedName>
</protein>
<evidence type="ECO:0000313" key="4">
    <source>
        <dbReference type="Proteomes" id="UP001157133"/>
    </source>
</evidence>
<dbReference type="EMBL" id="BSSU01000012">
    <property type="protein sequence ID" value="GLX83080.1"/>
    <property type="molecule type" value="Genomic_DNA"/>
</dbReference>
<dbReference type="CDD" id="cd00586">
    <property type="entry name" value="4HBT"/>
    <property type="match status" value="1"/>
</dbReference>
<evidence type="ECO:0000256" key="2">
    <source>
        <dbReference type="ARBA" id="ARBA00022801"/>
    </source>
</evidence>
<dbReference type="SUPFAM" id="SSF54637">
    <property type="entry name" value="Thioesterase/thiol ester dehydrase-isomerase"/>
    <property type="match status" value="1"/>
</dbReference>
<sequence length="133" mass="15317">MFKESFSPRFSDTDALGHINNTLVPIWFEAARKPIFELFIPDLDPKKWNLILANIDVSFKAQMYFGHEMEVRTCIQHVGNSSFKVYQELWQQNQCCASGAATMVHYDYSQQKSATIPQPIKEALSAHLYVENN</sequence>
<keyword evidence="4" id="KW-1185">Reference proteome</keyword>
<accession>A0ABQ6H8L0</accession>